<comment type="caution">
    <text evidence="1">The sequence shown here is derived from an EMBL/GenBank/DDBJ whole genome shotgun (WGS) entry which is preliminary data.</text>
</comment>
<organism evidence="1 2">
    <name type="scientific">Paenibacillus favisporus</name>
    <dbReference type="NCBI Taxonomy" id="221028"/>
    <lineage>
        <taxon>Bacteria</taxon>
        <taxon>Bacillati</taxon>
        <taxon>Bacillota</taxon>
        <taxon>Bacilli</taxon>
        <taxon>Bacillales</taxon>
        <taxon>Paenibacillaceae</taxon>
        <taxon>Paenibacillus</taxon>
    </lineage>
</organism>
<evidence type="ECO:0000313" key="1">
    <source>
        <dbReference type="EMBL" id="MET3548291.1"/>
    </source>
</evidence>
<gene>
    <name evidence="1" type="ORF">ABID47_004921</name>
</gene>
<proteinExistence type="predicted"/>
<reference evidence="1 2" key="1">
    <citation type="submission" date="2024-06" db="EMBL/GenBank/DDBJ databases">
        <title>Genomic Encyclopedia of Type Strains, Phase IV (KMG-IV): sequencing the most valuable type-strain genomes for metagenomic binning, comparative biology and taxonomic classification.</title>
        <authorList>
            <person name="Goeker M."/>
        </authorList>
    </citation>
    <scope>NUCLEOTIDE SEQUENCE [LARGE SCALE GENOMIC DNA]</scope>
    <source>
        <strain evidence="1 2">DSM 17253</strain>
    </source>
</reference>
<dbReference type="Proteomes" id="UP001549098">
    <property type="component" value="Unassembled WGS sequence"/>
</dbReference>
<sequence length="132" mass="14930">MNVVNRTGWLYSTGRIVQLFLEYFLFVDVIYSKEELTRREQISGDRKIGLANSLFDKVFSFNEYNLEVNTEELSPTECAEKILSSSVCPTDVGITLTGYYNSTNEGAVFAGGSCSFYLSNGQVYIRTNRSNR</sequence>
<dbReference type="Pfam" id="PF07931">
    <property type="entry name" value="CPT"/>
    <property type="match status" value="1"/>
</dbReference>
<dbReference type="InterPro" id="IPR027417">
    <property type="entry name" value="P-loop_NTPase"/>
</dbReference>
<name>A0ABV2F963_9BACL</name>
<dbReference type="EMBL" id="JBEPLV010000006">
    <property type="protein sequence ID" value="MET3548291.1"/>
    <property type="molecule type" value="Genomic_DNA"/>
</dbReference>
<accession>A0ABV2F963</accession>
<keyword evidence="2" id="KW-1185">Reference proteome</keyword>
<dbReference type="Gene3D" id="3.40.50.300">
    <property type="entry name" value="P-loop containing nucleotide triphosphate hydrolases"/>
    <property type="match status" value="1"/>
</dbReference>
<protein>
    <submittedName>
        <fullName evidence="1">Uncharacterized protein</fullName>
    </submittedName>
</protein>
<evidence type="ECO:0000313" key="2">
    <source>
        <dbReference type="Proteomes" id="UP001549098"/>
    </source>
</evidence>